<dbReference type="AlphaFoldDB" id="A0A1G6Y6A6"/>
<feature type="domain" description="Alkyl sulfatase C-terminal" evidence="1">
    <location>
        <begin position="14"/>
        <end position="72"/>
    </location>
</feature>
<sequence>MWPRICGRASISKTLGPDLMQAMDASIMLDFMGVRLIRAKVARKAFVINLRISDRDRVLAPRLSRGCLTHQALAMVAVGASALGEGEVAIEGDLYAVEALFAALDSFSPMFDVATPVWTA</sequence>
<accession>A0A1G6Y6A6</accession>
<dbReference type="Pfam" id="PF14864">
    <property type="entry name" value="Alkyl_sulf_C"/>
    <property type="match status" value="1"/>
</dbReference>
<organism evidence="2 3">
    <name type="scientific">Ruegeria marina</name>
    <dbReference type="NCBI Taxonomy" id="639004"/>
    <lineage>
        <taxon>Bacteria</taxon>
        <taxon>Pseudomonadati</taxon>
        <taxon>Pseudomonadota</taxon>
        <taxon>Alphaproteobacteria</taxon>
        <taxon>Rhodobacterales</taxon>
        <taxon>Roseobacteraceae</taxon>
        <taxon>Ruegeria</taxon>
    </lineage>
</organism>
<dbReference type="InterPro" id="IPR029229">
    <property type="entry name" value="Alkyl_sulf_C"/>
</dbReference>
<name>A0A1G6Y6A6_9RHOB</name>
<dbReference type="OrthoDB" id="7253658at2"/>
<dbReference type="RefSeq" id="WP_093033455.1">
    <property type="nucleotide sequence ID" value="NZ_FMZV01000011.1"/>
</dbReference>
<keyword evidence="3" id="KW-1185">Reference proteome</keyword>
<evidence type="ECO:0000313" key="3">
    <source>
        <dbReference type="Proteomes" id="UP000199628"/>
    </source>
</evidence>
<reference evidence="3" key="1">
    <citation type="submission" date="2016-10" db="EMBL/GenBank/DDBJ databases">
        <authorList>
            <person name="Varghese N."/>
            <person name="Submissions S."/>
        </authorList>
    </citation>
    <scope>NUCLEOTIDE SEQUENCE [LARGE SCALE GENOMIC DNA]</scope>
    <source>
        <strain evidence="3">CGMCC 1.9108</strain>
    </source>
</reference>
<evidence type="ECO:0000259" key="1">
    <source>
        <dbReference type="Pfam" id="PF14864"/>
    </source>
</evidence>
<dbReference type="EMBL" id="FMZV01000011">
    <property type="protein sequence ID" value="SDD85811.1"/>
    <property type="molecule type" value="Genomic_DNA"/>
</dbReference>
<proteinExistence type="predicted"/>
<protein>
    <submittedName>
        <fullName evidence="2">Alkyl sulfatase C-terminal</fullName>
    </submittedName>
</protein>
<dbReference type="InterPro" id="IPR036527">
    <property type="entry name" value="SCP2_sterol-bd_dom_sf"/>
</dbReference>
<dbReference type="SUPFAM" id="SSF55718">
    <property type="entry name" value="SCP-like"/>
    <property type="match status" value="1"/>
</dbReference>
<dbReference type="Gene3D" id="3.30.1050.10">
    <property type="entry name" value="SCP2 sterol-binding domain"/>
    <property type="match status" value="2"/>
</dbReference>
<dbReference type="Proteomes" id="UP000199628">
    <property type="component" value="Unassembled WGS sequence"/>
</dbReference>
<gene>
    <name evidence="2" type="ORF">SAMN04488239_11151</name>
</gene>
<evidence type="ECO:0000313" key="2">
    <source>
        <dbReference type="EMBL" id="SDD85811.1"/>
    </source>
</evidence>